<sequence length="266" mass="29089">MGLPDPAALSLRDVTLVREGRAILDSVTWTVGASERWVVLGRNGCGKSTLMKIASLYLHPSSGEVDVLGETLGRTDVRSLRKRIGVASSGMADQLRSDLIAADVVMTAKNAALETWWHAYDDADRQRARDCLERMEIGRLADRSFATLSSGEKQRVLLARTLMPEPGLLLLDEPTAGLDLAGREDLVRTLGVLAVGVDTPATVLVTHHVEEIPEGFTHVLMLREGRVLSAGTLDDVLTEANLSQCFEMPLGLERRHGRWWAWGTEA</sequence>
<dbReference type="CDD" id="cd03225">
    <property type="entry name" value="ABC_cobalt_CbiO_domain1"/>
    <property type="match status" value="1"/>
</dbReference>
<protein>
    <submittedName>
        <fullName evidence="5">Unannotated protein</fullName>
    </submittedName>
</protein>
<accession>A0A6J6DNH3</accession>
<dbReference type="InterPro" id="IPR027417">
    <property type="entry name" value="P-loop_NTPase"/>
</dbReference>
<name>A0A6J6DNH3_9ZZZZ</name>
<dbReference type="GO" id="GO:0005524">
    <property type="term" value="F:ATP binding"/>
    <property type="evidence" value="ECO:0007669"/>
    <property type="project" value="UniProtKB-KW"/>
</dbReference>
<keyword evidence="2" id="KW-0547">Nucleotide-binding</keyword>
<evidence type="ECO:0000313" key="5">
    <source>
        <dbReference type="EMBL" id="CAB4562668.1"/>
    </source>
</evidence>
<evidence type="ECO:0000256" key="1">
    <source>
        <dbReference type="ARBA" id="ARBA00022448"/>
    </source>
</evidence>
<dbReference type="InterPro" id="IPR003593">
    <property type="entry name" value="AAA+_ATPase"/>
</dbReference>
<dbReference type="GO" id="GO:0016887">
    <property type="term" value="F:ATP hydrolysis activity"/>
    <property type="evidence" value="ECO:0007669"/>
    <property type="project" value="InterPro"/>
</dbReference>
<dbReference type="InterPro" id="IPR050095">
    <property type="entry name" value="ECF_ABC_transporter_ATP-bd"/>
</dbReference>
<dbReference type="PANTHER" id="PTHR43553:SF3">
    <property type="entry name" value="ABC TRANSPORTER ATP-BINDING PROTEIN MODF"/>
    <property type="match status" value="1"/>
</dbReference>
<proteinExistence type="predicted"/>
<evidence type="ECO:0000256" key="2">
    <source>
        <dbReference type="ARBA" id="ARBA00022741"/>
    </source>
</evidence>
<dbReference type="PROSITE" id="PS50893">
    <property type="entry name" value="ABC_TRANSPORTER_2"/>
    <property type="match status" value="1"/>
</dbReference>
<dbReference type="EMBL" id="CAEZSU010000212">
    <property type="protein sequence ID" value="CAB4562668.1"/>
    <property type="molecule type" value="Genomic_DNA"/>
</dbReference>
<dbReference type="PANTHER" id="PTHR43553">
    <property type="entry name" value="HEAVY METAL TRANSPORTER"/>
    <property type="match status" value="1"/>
</dbReference>
<dbReference type="PROSITE" id="PS00211">
    <property type="entry name" value="ABC_TRANSPORTER_1"/>
    <property type="match status" value="1"/>
</dbReference>
<dbReference type="GO" id="GO:0042626">
    <property type="term" value="F:ATPase-coupled transmembrane transporter activity"/>
    <property type="evidence" value="ECO:0007669"/>
    <property type="project" value="TreeGrafter"/>
</dbReference>
<dbReference type="InterPro" id="IPR015856">
    <property type="entry name" value="ABC_transpr_CbiO/EcfA_su"/>
</dbReference>
<dbReference type="GO" id="GO:0043190">
    <property type="term" value="C:ATP-binding cassette (ABC) transporter complex"/>
    <property type="evidence" value="ECO:0007669"/>
    <property type="project" value="TreeGrafter"/>
</dbReference>
<keyword evidence="1" id="KW-0813">Transport</keyword>
<dbReference type="InterPro" id="IPR017871">
    <property type="entry name" value="ABC_transporter-like_CS"/>
</dbReference>
<dbReference type="SMART" id="SM00382">
    <property type="entry name" value="AAA"/>
    <property type="match status" value="1"/>
</dbReference>
<evidence type="ECO:0000256" key="3">
    <source>
        <dbReference type="ARBA" id="ARBA00022840"/>
    </source>
</evidence>
<dbReference type="Gene3D" id="3.40.50.300">
    <property type="entry name" value="P-loop containing nucleotide triphosphate hydrolases"/>
    <property type="match status" value="1"/>
</dbReference>
<gene>
    <name evidence="5" type="ORF">UFOPK1495_01599</name>
</gene>
<evidence type="ECO:0000259" key="4">
    <source>
        <dbReference type="PROSITE" id="PS50893"/>
    </source>
</evidence>
<organism evidence="5">
    <name type="scientific">freshwater metagenome</name>
    <dbReference type="NCBI Taxonomy" id="449393"/>
    <lineage>
        <taxon>unclassified sequences</taxon>
        <taxon>metagenomes</taxon>
        <taxon>ecological metagenomes</taxon>
    </lineage>
</organism>
<keyword evidence="3" id="KW-0067">ATP-binding</keyword>
<dbReference type="AlphaFoldDB" id="A0A6J6DNH3"/>
<reference evidence="5" key="1">
    <citation type="submission" date="2020-05" db="EMBL/GenBank/DDBJ databases">
        <authorList>
            <person name="Chiriac C."/>
            <person name="Salcher M."/>
            <person name="Ghai R."/>
            <person name="Kavagutti S V."/>
        </authorList>
    </citation>
    <scope>NUCLEOTIDE SEQUENCE</scope>
</reference>
<dbReference type="Pfam" id="PF00005">
    <property type="entry name" value="ABC_tran"/>
    <property type="match status" value="1"/>
</dbReference>
<feature type="domain" description="ABC transporter" evidence="4">
    <location>
        <begin position="9"/>
        <end position="249"/>
    </location>
</feature>
<dbReference type="SUPFAM" id="SSF52540">
    <property type="entry name" value="P-loop containing nucleoside triphosphate hydrolases"/>
    <property type="match status" value="1"/>
</dbReference>
<dbReference type="InterPro" id="IPR003439">
    <property type="entry name" value="ABC_transporter-like_ATP-bd"/>
</dbReference>